<evidence type="ECO:0000313" key="3">
    <source>
        <dbReference type="Proteomes" id="UP001142393"/>
    </source>
</evidence>
<evidence type="ECO:0000313" key="2">
    <source>
        <dbReference type="EMBL" id="KAJ3746109.1"/>
    </source>
</evidence>
<protein>
    <recommendedName>
        <fullName evidence="1">F-box domain-containing protein</fullName>
    </recommendedName>
</protein>
<dbReference type="EMBL" id="JANVFU010000004">
    <property type="protein sequence ID" value="KAJ3746109.1"/>
    <property type="molecule type" value="Genomic_DNA"/>
</dbReference>
<reference evidence="2 3" key="1">
    <citation type="journal article" date="2023" name="Proc. Natl. Acad. Sci. U.S.A.">
        <title>A global phylogenomic analysis of the shiitake genus Lentinula.</title>
        <authorList>
            <person name="Sierra-Patev S."/>
            <person name="Min B."/>
            <person name="Naranjo-Ortiz M."/>
            <person name="Looney B."/>
            <person name="Konkel Z."/>
            <person name="Slot J.C."/>
            <person name="Sakamoto Y."/>
            <person name="Steenwyk J.L."/>
            <person name="Rokas A."/>
            <person name="Carro J."/>
            <person name="Camarero S."/>
            <person name="Ferreira P."/>
            <person name="Molpeceres G."/>
            <person name="Ruiz-Duenas F.J."/>
            <person name="Serrano A."/>
            <person name="Henrissat B."/>
            <person name="Drula E."/>
            <person name="Hughes K.W."/>
            <person name="Mata J.L."/>
            <person name="Ishikawa N.K."/>
            <person name="Vargas-Isla R."/>
            <person name="Ushijima S."/>
            <person name="Smith C.A."/>
            <person name="Donoghue J."/>
            <person name="Ahrendt S."/>
            <person name="Andreopoulos W."/>
            <person name="He G."/>
            <person name="LaButti K."/>
            <person name="Lipzen A."/>
            <person name="Ng V."/>
            <person name="Riley R."/>
            <person name="Sandor L."/>
            <person name="Barry K."/>
            <person name="Martinez A.T."/>
            <person name="Xiao Y."/>
            <person name="Gibbons J.G."/>
            <person name="Terashima K."/>
            <person name="Grigoriev I.V."/>
            <person name="Hibbett D."/>
        </authorList>
    </citation>
    <scope>NUCLEOTIDE SEQUENCE [LARGE SCALE GENOMIC DNA]</scope>
    <source>
        <strain evidence="2 3">TFB7810</strain>
    </source>
</reference>
<sequence length="567" mass="65010">MSLQYYVGPNSSLLNKPSLEENTNTGFTSRSIKLLDDGIGYLQRTLLGFDAKADNSHLALLQPDLFSWKEQGQVSSGDTNVFTCHGEPSTEIPGSKIFSRTLKDRVSVDRLPVELLREIFSYSLPGRDWRLHRSPPPQVVLIQVCTYWRSIALSYPMLWSTFMIFYPIKHHIPMTKMWLEHSGQHPLTLYIDHRGFKRDDAVTTTDIVIGLLRPHAHRWKAAVFVLQSGLQSSLLTLPRNGFPLLETLCFDVISTERWKPNNVACVEDIFFPSSLPRLREYTWKTYSPSLHTFSSIPTSLTYLAGTFVMDLSFFDMLSMMEHLHTLRLYQYKEELQDSARPDKPVVLNCLHNLDLRITSLQISFFLDLMNAPNLKVLLIGQCLFDEGHKGLYNFVLRSNCYLNAFTYLDAESGRFLEDESLENLLVSPQMTHLTELNILSKSSSFDAVIRLLAIDKSFLPLLNRLWVAARSFPSDLLVYMLEHRADNFRPPTGMMTELLFDQDFESSFSDQAYSPEPAYSLPIIDLIGSSTFRTHRIEEDGKNKETLVLNKLSTQLALVAHVHRNFY</sequence>
<feature type="domain" description="F-box" evidence="1">
    <location>
        <begin position="109"/>
        <end position="161"/>
    </location>
</feature>
<keyword evidence="3" id="KW-1185">Reference proteome</keyword>
<dbReference type="AlphaFoldDB" id="A0A9W8TZD4"/>
<dbReference type="Gene3D" id="1.20.1280.50">
    <property type="match status" value="1"/>
</dbReference>
<dbReference type="Proteomes" id="UP001142393">
    <property type="component" value="Unassembled WGS sequence"/>
</dbReference>
<organism evidence="2 3">
    <name type="scientific">Lentinula detonsa</name>
    <dbReference type="NCBI Taxonomy" id="2804962"/>
    <lineage>
        <taxon>Eukaryota</taxon>
        <taxon>Fungi</taxon>
        <taxon>Dikarya</taxon>
        <taxon>Basidiomycota</taxon>
        <taxon>Agaricomycotina</taxon>
        <taxon>Agaricomycetes</taxon>
        <taxon>Agaricomycetidae</taxon>
        <taxon>Agaricales</taxon>
        <taxon>Marasmiineae</taxon>
        <taxon>Omphalotaceae</taxon>
        <taxon>Lentinula</taxon>
    </lineage>
</organism>
<dbReference type="InterPro" id="IPR036047">
    <property type="entry name" value="F-box-like_dom_sf"/>
</dbReference>
<proteinExistence type="predicted"/>
<dbReference type="SUPFAM" id="SSF81383">
    <property type="entry name" value="F-box domain"/>
    <property type="match status" value="1"/>
</dbReference>
<evidence type="ECO:0000259" key="1">
    <source>
        <dbReference type="Pfam" id="PF12937"/>
    </source>
</evidence>
<dbReference type="SUPFAM" id="SSF52047">
    <property type="entry name" value="RNI-like"/>
    <property type="match status" value="1"/>
</dbReference>
<gene>
    <name evidence="2" type="ORF">DFH05DRAFT_1522712</name>
</gene>
<accession>A0A9W8TZD4</accession>
<dbReference type="InterPro" id="IPR001810">
    <property type="entry name" value="F-box_dom"/>
</dbReference>
<name>A0A9W8TZD4_9AGAR</name>
<comment type="caution">
    <text evidence="2">The sequence shown here is derived from an EMBL/GenBank/DDBJ whole genome shotgun (WGS) entry which is preliminary data.</text>
</comment>
<dbReference type="Pfam" id="PF12937">
    <property type="entry name" value="F-box-like"/>
    <property type="match status" value="1"/>
</dbReference>